<dbReference type="GO" id="GO:0031901">
    <property type="term" value="C:early endosome membrane"/>
    <property type="evidence" value="ECO:0007669"/>
    <property type="project" value="TreeGrafter"/>
</dbReference>
<dbReference type="PANTHER" id="PTHR45963:SF2">
    <property type="entry name" value="RE52028P"/>
    <property type="match status" value="1"/>
</dbReference>
<dbReference type="GO" id="GO:0030674">
    <property type="term" value="F:protein-macromolecule adaptor activity"/>
    <property type="evidence" value="ECO:0007669"/>
    <property type="project" value="EnsemblFungi"/>
</dbReference>
<dbReference type="GO" id="GO:0015031">
    <property type="term" value="P:protein transport"/>
    <property type="evidence" value="ECO:0007669"/>
    <property type="project" value="UniProtKB-KW"/>
</dbReference>
<dbReference type="GO" id="GO:0036010">
    <property type="term" value="P:protein localization to endosome"/>
    <property type="evidence" value="ECO:0007669"/>
    <property type="project" value="EnsemblFungi"/>
</dbReference>
<name>G8ZV13_TORDE</name>
<dbReference type="CDD" id="cd07280">
    <property type="entry name" value="PX_YPT35"/>
    <property type="match status" value="1"/>
</dbReference>
<dbReference type="GO" id="GO:0071561">
    <property type="term" value="C:nucleus-vacuole junction"/>
    <property type="evidence" value="ECO:0007669"/>
    <property type="project" value="EnsemblFungi"/>
</dbReference>
<dbReference type="RefSeq" id="XP_003681668.1">
    <property type="nucleotide sequence ID" value="XM_003681620.1"/>
</dbReference>
<protein>
    <recommendedName>
        <fullName evidence="19">Endosomal/vacuolar adapter protein YPT35</fullName>
    </recommendedName>
    <alternativeName>
        <fullName evidence="20">PX domain-containing protein YPT35</fullName>
    </alternativeName>
    <alternativeName>
        <fullName evidence="8">Sorting nexin-3</fullName>
    </alternativeName>
</protein>
<keyword evidence="15" id="KW-0446">Lipid-binding</keyword>
<comment type="function">
    <text evidence="17">Required for retention of late Golgi membrane proteins. Component of the retrieval machinery that functions by direct interaction with the cytosolic tails of certain TGN membrane proteins during the sorting/budding process at the prevacuolar compartment. Binds phosphatidylinositol 3-phosphate (PtdIns(P3)).</text>
</comment>
<evidence type="ECO:0000313" key="23">
    <source>
        <dbReference type="Proteomes" id="UP000005627"/>
    </source>
</evidence>
<dbReference type="STRING" id="1076872.G8ZV13"/>
<dbReference type="EMBL" id="HE616746">
    <property type="protein sequence ID" value="CCE92457.1"/>
    <property type="molecule type" value="Genomic_DNA"/>
</dbReference>
<keyword evidence="14" id="KW-0333">Golgi apparatus</keyword>
<evidence type="ECO:0000256" key="6">
    <source>
        <dbReference type="ARBA" id="ARBA00007426"/>
    </source>
</evidence>
<dbReference type="SMART" id="SM00312">
    <property type="entry name" value="PX"/>
    <property type="match status" value="1"/>
</dbReference>
<evidence type="ECO:0000256" key="10">
    <source>
        <dbReference type="ARBA" id="ARBA00022490"/>
    </source>
</evidence>
<dbReference type="GO" id="GO:0032266">
    <property type="term" value="F:phosphatidylinositol-3-phosphate binding"/>
    <property type="evidence" value="ECO:0007669"/>
    <property type="project" value="EnsemblFungi"/>
</dbReference>
<evidence type="ECO:0000256" key="7">
    <source>
        <dbReference type="ARBA" id="ARBA00010883"/>
    </source>
</evidence>
<evidence type="ECO:0000256" key="15">
    <source>
        <dbReference type="ARBA" id="ARBA00023121"/>
    </source>
</evidence>
<proteinExistence type="inferred from homology"/>
<keyword evidence="23" id="KW-1185">Reference proteome</keyword>
<dbReference type="InterPro" id="IPR001683">
    <property type="entry name" value="PX_dom"/>
</dbReference>
<keyword evidence="16" id="KW-0472">Membrane</keyword>
<dbReference type="OrthoDB" id="10254720at2759"/>
<dbReference type="GeneID" id="11503858"/>
<dbReference type="Pfam" id="PF00787">
    <property type="entry name" value="PX"/>
    <property type="match status" value="1"/>
</dbReference>
<evidence type="ECO:0000256" key="14">
    <source>
        <dbReference type="ARBA" id="ARBA00023034"/>
    </source>
</evidence>
<comment type="similarity">
    <text evidence="6">Belongs to the YPT35 family.</text>
</comment>
<dbReference type="InterPro" id="IPR037917">
    <property type="entry name" value="Ypt35_PX"/>
</dbReference>
<dbReference type="GO" id="GO:0005774">
    <property type="term" value="C:vacuolar membrane"/>
    <property type="evidence" value="ECO:0007669"/>
    <property type="project" value="UniProtKB-SubCell"/>
</dbReference>
<dbReference type="GO" id="GO:0030904">
    <property type="term" value="C:retromer complex"/>
    <property type="evidence" value="ECO:0007669"/>
    <property type="project" value="TreeGrafter"/>
</dbReference>
<dbReference type="GO" id="GO:0072657">
    <property type="term" value="P:protein localization to membrane"/>
    <property type="evidence" value="ECO:0007669"/>
    <property type="project" value="EnsemblFungi"/>
</dbReference>
<gene>
    <name evidence="22" type="primary">TDEL0E02140</name>
    <name evidence="22" type="ORF">TDEL_0E02140</name>
</gene>
<dbReference type="PANTHER" id="PTHR45963">
    <property type="entry name" value="RE52028P"/>
    <property type="match status" value="1"/>
</dbReference>
<evidence type="ECO:0000259" key="21">
    <source>
        <dbReference type="PROSITE" id="PS50195"/>
    </source>
</evidence>
<reference evidence="22 23" key="1">
    <citation type="journal article" date="2011" name="Proc. Natl. Acad. Sci. U.S.A.">
        <title>Evolutionary erosion of yeast sex chromosomes by mating-type switching accidents.</title>
        <authorList>
            <person name="Gordon J.L."/>
            <person name="Armisen D."/>
            <person name="Proux-Wera E."/>
            <person name="Oheigeartaigh S.S."/>
            <person name="Byrne K.P."/>
            <person name="Wolfe K.H."/>
        </authorList>
    </citation>
    <scope>NUCLEOTIDE SEQUENCE [LARGE SCALE GENOMIC DNA]</scope>
    <source>
        <strain evidence="23">ATCC 10662 / CBS 1146 / NBRC 0425 / NCYC 2629 / NRRL Y-866</strain>
    </source>
</reference>
<comment type="similarity">
    <text evidence="7">Belongs to the sorting nexin family.</text>
</comment>
<dbReference type="Gene3D" id="3.30.1520.10">
    <property type="entry name" value="Phox-like domain"/>
    <property type="match status" value="1"/>
</dbReference>
<evidence type="ECO:0000256" key="4">
    <source>
        <dbReference type="ARBA" id="ARBA00004481"/>
    </source>
</evidence>
<evidence type="ECO:0000256" key="12">
    <source>
        <dbReference type="ARBA" id="ARBA00022753"/>
    </source>
</evidence>
<evidence type="ECO:0000313" key="22">
    <source>
        <dbReference type="EMBL" id="CCE92457.1"/>
    </source>
</evidence>
<dbReference type="GO" id="GO:0034499">
    <property type="term" value="P:late endosome to Golgi transport"/>
    <property type="evidence" value="ECO:0007669"/>
    <property type="project" value="TreeGrafter"/>
</dbReference>
<evidence type="ECO:0000256" key="5">
    <source>
        <dbReference type="ARBA" id="ARBA00004496"/>
    </source>
</evidence>
<evidence type="ECO:0000256" key="20">
    <source>
        <dbReference type="ARBA" id="ARBA00033785"/>
    </source>
</evidence>
<dbReference type="eggNOG" id="ENOG502S40T">
    <property type="taxonomic scope" value="Eukaryota"/>
</dbReference>
<comment type="subcellular location">
    <subcellularLocation>
        <location evidence="5">Cytoplasm</location>
    </subcellularLocation>
    <subcellularLocation>
        <location evidence="4">Endosome membrane</location>
        <topology evidence="4">Peripheral membrane protein</topology>
    </subcellularLocation>
    <subcellularLocation>
        <location evidence="3">Golgi apparatus membrane</location>
        <topology evidence="3">Peripheral membrane protein</topology>
        <orientation evidence="3">Cytoplasmic side</orientation>
    </subcellularLocation>
    <subcellularLocation>
        <location evidence="2">Prevacuolar compartment membrane</location>
        <topology evidence="2">Peripheral membrane protein</topology>
        <orientation evidence="2">Cytoplasmic side</orientation>
    </subcellularLocation>
    <subcellularLocation>
        <location evidence="1">Vacuole membrane</location>
        <topology evidence="1">Peripheral membrane protein</topology>
    </subcellularLocation>
</comment>
<evidence type="ECO:0000256" key="1">
    <source>
        <dbReference type="ARBA" id="ARBA00004148"/>
    </source>
</evidence>
<keyword evidence="13" id="KW-0653">Protein transport</keyword>
<dbReference type="SUPFAM" id="SSF64268">
    <property type="entry name" value="PX domain"/>
    <property type="match status" value="1"/>
</dbReference>
<dbReference type="FunCoup" id="G8ZV13">
    <property type="interactions" value="109"/>
</dbReference>
<keyword evidence="9" id="KW-0813">Transport</keyword>
<keyword evidence="11" id="KW-0926">Vacuole</keyword>
<sequence>MSKLSRKVNVLMPEPITLMDDERSIQESMSGEAEDASDQNFTFLKAHVTDCTVVNGENGSKFAVWKVSLVLQSFDHNGAYRPCIDVYKRYSEFHKFRESLVRKCKEANLHTVDIPRLPPRVKWYETWRYQDVNLNKVWLAKRRQGLDYFMNKVLLNSTLVSTARDLIVKFLEETAITKSN</sequence>
<evidence type="ECO:0000256" key="2">
    <source>
        <dbReference type="ARBA" id="ARBA00004179"/>
    </source>
</evidence>
<comment type="function">
    <text evidence="18">Recruits the lipid transfer protein VPS13 to endosomal and vacuolar membranes.</text>
</comment>
<dbReference type="KEGG" id="tdl:TDEL_0E02140"/>
<keyword evidence="12" id="KW-0967">Endosome</keyword>
<evidence type="ECO:0000256" key="8">
    <source>
        <dbReference type="ARBA" id="ARBA00020436"/>
    </source>
</evidence>
<dbReference type="Proteomes" id="UP000005627">
    <property type="component" value="Chromosome 5"/>
</dbReference>
<accession>G8ZV13</accession>
<evidence type="ECO:0000256" key="17">
    <source>
        <dbReference type="ARBA" id="ARBA00025533"/>
    </source>
</evidence>
<dbReference type="InParanoid" id="G8ZV13"/>
<dbReference type="AlphaFoldDB" id="G8ZV13"/>
<evidence type="ECO:0000256" key="3">
    <source>
        <dbReference type="ARBA" id="ARBA00004255"/>
    </source>
</evidence>
<organism evidence="22 23">
    <name type="scientific">Torulaspora delbrueckii</name>
    <name type="common">Yeast</name>
    <name type="synonym">Candida colliculosa</name>
    <dbReference type="NCBI Taxonomy" id="4950"/>
    <lineage>
        <taxon>Eukaryota</taxon>
        <taxon>Fungi</taxon>
        <taxon>Dikarya</taxon>
        <taxon>Ascomycota</taxon>
        <taxon>Saccharomycotina</taxon>
        <taxon>Saccharomycetes</taxon>
        <taxon>Saccharomycetales</taxon>
        <taxon>Saccharomycetaceae</taxon>
        <taxon>Torulaspora</taxon>
    </lineage>
</organism>
<evidence type="ECO:0000256" key="19">
    <source>
        <dbReference type="ARBA" id="ARBA00033774"/>
    </source>
</evidence>
<dbReference type="InterPro" id="IPR036871">
    <property type="entry name" value="PX_dom_sf"/>
</dbReference>
<dbReference type="PROSITE" id="PS50195">
    <property type="entry name" value="PX"/>
    <property type="match status" value="1"/>
</dbReference>
<keyword evidence="10" id="KW-0963">Cytoplasm</keyword>
<feature type="domain" description="PX" evidence="21">
    <location>
        <begin position="43"/>
        <end position="177"/>
    </location>
</feature>
<dbReference type="InterPro" id="IPR051074">
    <property type="entry name" value="Sorting_Nexin"/>
</dbReference>
<evidence type="ECO:0000256" key="13">
    <source>
        <dbReference type="ARBA" id="ARBA00022927"/>
    </source>
</evidence>
<dbReference type="GO" id="GO:0032456">
    <property type="term" value="P:endocytic recycling"/>
    <property type="evidence" value="ECO:0007669"/>
    <property type="project" value="TreeGrafter"/>
</dbReference>
<dbReference type="GO" id="GO:0000139">
    <property type="term" value="C:Golgi membrane"/>
    <property type="evidence" value="ECO:0007669"/>
    <property type="project" value="UniProtKB-SubCell"/>
</dbReference>
<evidence type="ECO:0000256" key="9">
    <source>
        <dbReference type="ARBA" id="ARBA00022448"/>
    </source>
</evidence>
<evidence type="ECO:0000256" key="18">
    <source>
        <dbReference type="ARBA" id="ARBA00033728"/>
    </source>
</evidence>
<evidence type="ECO:0000256" key="16">
    <source>
        <dbReference type="ARBA" id="ARBA00023136"/>
    </source>
</evidence>
<evidence type="ECO:0000256" key="11">
    <source>
        <dbReference type="ARBA" id="ARBA00022554"/>
    </source>
</evidence>
<dbReference type="HOGENOM" id="CLU_1475537_0_0_1"/>